<evidence type="ECO:0000313" key="31">
    <source>
        <dbReference type="EMBL" id="GHH15157.1"/>
    </source>
</evidence>
<evidence type="ECO:0000256" key="1">
    <source>
        <dbReference type="ARBA" id="ARBA00004249"/>
    </source>
</evidence>
<keyword evidence="16" id="KW-0735">Signal-anchor</keyword>
<dbReference type="Pfam" id="PF00912">
    <property type="entry name" value="Transgly"/>
    <property type="match status" value="1"/>
</dbReference>
<dbReference type="InterPro" id="IPR012338">
    <property type="entry name" value="Beta-lactam/transpept-like"/>
</dbReference>
<keyword evidence="15" id="KW-0133">Cell shape</keyword>
<accession>A0ABQ3LG37</accession>
<evidence type="ECO:0000256" key="8">
    <source>
        <dbReference type="ARBA" id="ARBA00022519"/>
    </source>
</evidence>
<keyword evidence="8" id="KW-0997">Cell inner membrane</keyword>
<dbReference type="InterPro" id="IPR001460">
    <property type="entry name" value="PCN-bd_Tpept"/>
</dbReference>
<dbReference type="PANTHER" id="PTHR32282:SF27">
    <property type="entry name" value="PENICILLIN-BINDING PROTEIN 1A"/>
    <property type="match status" value="1"/>
</dbReference>
<keyword evidence="9" id="KW-0121">Carboxypeptidase</keyword>
<evidence type="ECO:0000256" key="4">
    <source>
        <dbReference type="ARBA" id="ARBA00007739"/>
    </source>
</evidence>
<dbReference type="Gene3D" id="3.40.710.10">
    <property type="entry name" value="DD-peptidase/beta-lactamase superfamily"/>
    <property type="match status" value="2"/>
</dbReference>
<evidence type="ECO:0000313" key="32">
    <source>
        <dbReference type="Proteomes" id="UP000652430"/>
    </source>
</evidence>
<keyword evidence="12" id="KW-0808">Transferase</keyword>
<comment type="similarity">
    <text evidence="3">In the C-terminal section; belongs to the transpeptidase family.</text>
</comment>
<keyword evidence="13 27" id="KW-0812">Transmembrane</keyword>
<dbReference type="EMBL" id="BNAQ01000002">
    <property type="protein sequence ID" value="GHH15157.1"/>
    <property type="molecule type" value="Genomic_DNA"/>
</dbReference>
<evidence type="ECO:0000259" key="29">
    <source>
        <dbReference type="Pfam" id="PF00912"/>
    </source>
</evidence>
<name>A0ABQ3LG37_9SPHN</name>
<evidence type="ECO:0000256" key="19">
    <source>
        <dbReference type="ARBA" id="ARBA00023136"/>
    </source>
</evidence>
<dbReference type="InterPro" id="IPR036950">
    <property type="entry name" value="PBP_transglycosylase"/>
</dbReference>
<keyword evidence="20" id="KW-0046">Antibiotic resistance</keyword>
<evidence type="ECO:0000256" key="15">
    <source>
        <dbReference type="ARBA" id="ARBA00022960"/>
    </source>
</evidence>
<evidence type="ECO:0000259" key="28">
    <source>
        <dbReference type="Pfam" id="PF00905"/>
    </source>
</evidence>
<evidence type="ECO:0000256" key="26">
    <source>
        <dbReference type="SAM" id="MobiDB-lite"/>
    </source>
</evidence>
<comment type="similarity">
    <text evidence="4">In the N-terminal section; belongs to the glycosyltransferase 51 family.</text>
</comment>
<evidence type="ECO:0000256" key="10">
    <source>
        <dbReference type="ARBA" id="ARBA00022670"/>
    </source>
</evidence>
<evidence type="ECO:0000256" key="20">
    <source>
        <dbReference type="ARBA" id="ARBA00023251"/>
    </source>
</evidence>
<dbReference type="Pfam" id="PF17092">
    <property type="entry name" value="PCB_OB"/>
    <property type="match status" value="1"/>
</dbReference>
<gene>
    <name evidence="31" type="ORF">GCM10008023_17630</name>
</gene>
<evidence type="ECO:0000256" key="5">
    <source>
        <dbReference type="ARBA" id="ARBA00012448"/>
    </source>
</evidence>
<dbReference type="InterPro" id="IPR001264">
    <property type="entry name" value="Glyco_trans_51"/>
</dbReference>
<keyword evidence="17" id="KW-0573">Peptidoglycan synthesis</keyword>
<keyword evidence="22" id="KW-0961">Cell wall biogenesis/degradation</keyword>
<comment type="subcellular location">
    <subcellularLocation>
        <location evidence="1">Cell inner membrane</location>
        <topology evidence="1">Single-pass type II membrane protein</topology>
    </subcellularLocation>
</comment>
<keyword evidence="32" id="KW-1185">Reference proteome</keyword>
<evidence type="ECO:0000256" key="18">
    <source>
        <dbReference type="ARBA" id="ARBA00022989"/>
    </source>
</evidence>
<feature type="region of interest" description="Disordered" evidence="26">
    <location>
        <begin position="828"/>
        <end position="848"/>
    </location>
</feature>
<evidence type="ECO:0000256" key="7">
    <source>
        <dbReference type="ARBA" id="ARBA00022475"/>
    </source>
</evidence>
<protein>
    <recommendedName>
        <fullName evidence="6">Penicillin-binding protein 1A</fullName>
        <ecNumber evidence="24">2.4.99.28</ecNumber>
        <ecNumber evidence="5">3.4.16.4</ecNumber>
    </recommendedName>
</protein>
<evidence type="ECO:0000256" key="27">
    <source>
        <dbReference type="SAM" id="Phobius"/>
    </source>
</evidence>
<comment type="caution">
    <text evidence="31">The sequence shown here is derived from an EMBL/GenBank/DDBJ whole genome shotgun (WGS) entry which is preliminary data.</text>
</comment>
<dbReference type="SUPFAM" id="SSF56601">
    <property type="entry name" value="beta-lactamase/transpeptidase-like"/>
    <property type="match status" value="1"/>
</dbReference>
<keyword evidence="21" id="KW-0511">Multifunctional enzyme</keyword>
<keyword evidence="14" id="KW-0378">Hydrolase</keyword>
<keyword evidence="18 27" id="KW-1133">Transmembrane helix</keyword>
<dbReference type="Proteomes" id="UP000652430">
    <property type="component" value="Unassembled WGS sequence"/>
</dbReference>
<evidence type="ECO:0000256" key="13">
    <source>
        <dbReference type="ARBA" id="ARBA00022692"/>
    </source>
</evidence>
<evidence type="ECO:0000256" key="17">
    <source>
        <dbReference type="ARBA" id="ARBA00022984"/>
    </source>
</evidence>
<dbReference type="RefSeq" id="WP_189675929.1">
    <property type="nucleotide sequence ID" value="NZ_BNAQ01000002.1"/>
</dbReference>
<evidence type="ECO:0000256" key="3">
    <source>
        <dbReference type="ARBA" id="ARBA00007090"/>
    </source>
</evidence>
<keyword evidence="11" id="KW-0328">Glycosyltransferase</keyword>
<keyword evidence="10" id="KW-0645">Protease</keyword>
<evidence type="ECO:0000259" key="30">
    <source>
        <dbReference type="Pfam" id="PF17092"/>
    </source>
</evidence>
<dbReference type="InterPro" id="IPR023346">
    <property type="entry name" value="Lysozyme-like_dom_sf"/>
</dbReference>
<dbReference type="Pfam" id="PF00905">
    <property type="entry name" value="Transpeptidase"/>
    <property type="match status" value="1"/>
</dbReference>
<dbReference type="Gene3D" id="1.10.3810.10">
    <property type="entry name" value="Biosynthetic peptidoglycan transglycosylase-like"/>
    <property type="match status" value="1"/>
</dbReference>
<evidence type="ECO:0000256" key="11">
    <source>
        <dbReference type="ARBA" id="ARBA00022676"/>
    </source>
</evidence>
<dbReference type="InterPro" id="IPR050396">
    <property type="entry name" value="Glycosyltr_51/Transpeptidase"/>
</dbReference>
<keyword evidence="7" id="KW-1003">Cell membrane</keyword>
<feature type="domain" description="Penicillin-binding protein OB-like" evidence="30">
    <location>
        <begin position="349"/>
        <end position="447"/>
    </location>
</feature>
<dbReference type="EC" id="2.4.99.28" evidence="24"/>
<evidence type="ECO:0000256" key="21">
    <source>
        <dbReference type="ARBA" id="ARBA00023268"/>
    </source>
</evidence>
<evidence type="ECO:0000256" key="2">
    <source>
        <dbReference type="ARBA" id="ARBA00004752"/>
    </source>
</evidence>
<dbReference type="SUPFAM" id="SSF53955">
    <property type="entry name" value="Lysozyme-like"/>
    <property type="match status" value="1"/>
</dbReference>
<feature type="domain" description="Penicillin-binding protein transpeptidase" evidence="28">
    <location>
        <begin position="449"/>
        <end position="739"/>
    </location>
</feature>
<proteinExistence type="inferred from homology"/>
<evidence type="ECO:0000256" key="12">
    <source>
        <dbReference type="ARBA" id="ARBA00022679"/>
    </source>
</evidence>
<reference evidence="32" key="1">
    <citation type="journal article" date="2019" name="Int. J. Syst. Evol. Microbiol.">
        <title>The Global Catalogue of Microorganisms (GCM) 10K type strain sequencing project: providing services to taxonomists for standard genome sequencing and annotation.</title>
        <authorList>
            <consortium name="The Broad Institute Genomics Platform"/>
            <consortium name="The Broad Institute Genome Sequencing Center for Infectious Disease"/>
            <person name="Wu L."/>
            <person name="Ma J."/>
        </authorList>
    </citation>
    <scope>NUCLEOTIDE SEQUENCE [LARGE SCALE GENOMIC DNA]</scope>
    <source>
        <strain evidence="32">CGMCC 1.8957</strain>
    </source>
</reference>
<dbReference type="PANTHER" id="PTHR32282">
    <property type="entry name" value="BINDING PROTEIN TRANSPEPTIDASE, PUTATIVE-RELATED"/>
    <property type="match status" value="1"/>
</dbReference>
<comment type="pathway">
    <text evidence="2">Cell wall biogenesis; peptidoglycan biosynthesis.</text>
</comment>
<keyword evidence="19 27" id="KW-0472">Membrane</keyword>
<comment type="catalytic activity">
    <reaction evidence="25">
        <text>[GlcNAc-(1-&gt;4)-Mur2Ac(oyl-L-Ala-gamma-D-Glu-L-Lys-D-Ala-D-Ala)](n)-di-trans,octa-cis-undecaprenyl diphosphate + beta-D-GlcNAc-(1-&gt;4)-Mur2Ac(oyl-L-Ala-gamma-D-Glu-L-Lys-D-Ala-D-Ala)-di-trans,octa-cis-undecaprenyl diphosphate = [GlcNAc-(1-&gt;4)-Mur2Ac(oyl-L-Ala-gamma-D-Glu-L-Lys-D-Ala-D-Ala)](n+1)-di-trans,octa-cis-undecaprenyl diphosphate + di-trans,octa-cis-undecaprenyl diphosphate + H(+)</text>
        <dbReference type="Rhea" id="RHEA:23708"/>
        <dbReference type="Rhea" id="RHEA-COMP:9602"/>
        <dbReference type="Rhea" id="RHEA-COMP:9603"/>
        <dbReference type="ChEBI" id="CHEBI:15378"/>
        <dbReference type="ChEBI" id="CHEBI:58405"/>
        <dbReference type="ChEBI" id="CHEBI:60033"/>
        <dbReference type="ChEBI" id="CHEBI:78435"/>
        <dbReference type="EC" id="2.4.99.28"/>
    </reaction>
</comment>
<comment type="catalytic activity">
    <reaction evidence="23">
        <text>Preferential cleavage: (Ac)2-L-Lys-D-Ala-|-D-Ala. Also transpeptidation of peptidyl-alanyl moieties that are N-acyl substituents of D-alanine.</text>
        <dbReference type="EC" id="3.4.16.4"/>
    </reaction>
</comment>
<evidence type="ECO:0000256" key="22">
    <source>
        <dbReference type="ARBA" id="ARBA00023316"/>
    </source>
</evidence>
<evidence type="ECO:0000256" key="25">
    <source>
        <dbReference type="ARBA" id="ARBA00049902"/>
    </source>
</evidence>
<dbReference type="EC" id="3.4.16.4" evidence="5"/>
<evidence type="ECO:0000256" key="23">
    <source>
        <dbReference type="ARBA" id="ARBA00034000"/>
    </source>
</evidence>
<sequence>MAEPENSVNFRIRREIDGFAGVVQRVWGRWWVKTLAALGVLGVLGATVFYFAFAAGLPSVDKLRTYEPPLPTNVRDVDGMPIHAYARERRVELSYDEYPTLLVRAFLAAEDKNFFEHHGVDYLGIASAAVNNLTSGKRPAGASTITQQVAKNLLIGNETSYARKIKEAILAYRIEDTLTKPQILELYLNQIALGRNAFGVEAASYAYFGKDLTQLDLAQMAYLAILPKGPSNYDPVRHADRALGRRAYVLREMLKNGFITQAQHDQARAEPLGTVPRQTPKTETAGSGYFVEEVRRQLIDKFGEDERAGPYSVYSGGLWVRTSLDEKMQDYAQTALRQGLLRFDQGRGWSGPIGHAEITDDRWQGALLNTNIGLDYDDWRAAIVIARDASAAQLGFSDGSTGTLPRFAAQMPVRGGGGTAFAKMVPGDIIAVAPSGSEFALRSVPKISGAFVVEQPQTGRVLAMQGGFDFRVQAFNRATQAMRQPGSTIKPIVYAAALEGGMTPASIIVDGPFCVYQGARLGQKCFKNFGGVGGSGAHTMRWGVEQSRNLMTVRAAATTGMPHVVSLMDRIGVGKYPPYLSFALGAGETTVSRMVNAYAILANQGRSHPSSLIDFVQDRHGKVVWPENWHACDRCNAPDWNGRPMPRPVAGGKQIVDAMSAYQMIHIAEGVIQRGTATVLRDLDRPIFGKTGTNTGPTDVWFIGGTPQMIGGLYIGYDTPHSLGGGAQGGTLAAPIFKAFAVKAYEGMDKLPFRAPAGIRMVRIDRQSGKPVFGAWPSDDPKASVIWEAFKPESEPRRVIHRGTIVPDPAAAATAAAAASAARARAATQAQSEARKDSDFLQKQGGIY</sequence>
<evidence type="ECO:0000256" key="24">
    <source>
        <dbReference type="ARBA" id="ARBA00044770"/>
    </source>
</evidence>
<evidence type="ECO:0000256" key="9">
    <source>
        <dbReference type="ARBA" id="ARBA00022645"/>
    </source>
</evidence>
<dbReference type="InterPro" id="IPR031376">
    <property type="entry name" value="PCB_OB"/>
</dbReference>
<evidence type="ECO:0000256" key="16">
    <source>
        <dbReference type="ARBA" id="ARBA00022968"/>
    </source>
</evidence>
<feature type="transmembrane region" description="Helical" evidence="27">
    <location>
        <begin position="35"/>
        <end position="57"/>
    </location>
</feature>
<organism evidence="31 32">
    <name type="scientific">Sphingomonas glacialis</name>
    <dbReference type="NCBI Taxonomy" id="658225"/>
    <lineage>
        <taxon>Bacteria</taxon>
        <taxon>Pseudomonadati</taxon>
        <taxon>Pseudomonadota</taxon>
        <taxon>Alphaproteobacteria</taxon>
        <taxon>Sphingomonadales</taxon>
        <taxon>Sphingomonadaceae</taxon>
        <taxon>Sphingomonas</taxon>
    </lineage>
</organism>
<feature type="domain" description="Glycosyl transferase family 51" evidence="29">
    <location>
        <begin position="80"/>
        <end position="253"/>
    </location>
</feature>
<evidence type="ECO:0000256" key="6">
    <source>
        <dbReference type="ARBA" id="ARBA00018638"/>
    </source>
</evidence>
<evidence type="ECO:0000256" key="14">
    <source>
        <dbReference type="ARBA" id="ARBA00022801"/>
    </source>
</evidence>